<dbReference type="InterPro" id="IPR025452">
    <property type="entry name" value="DUF4218"/>
</dbReference>
<feature type="compositionally biased region" description="Low complexity" evidence="1">
    <location>
        <begin position="570"/>
        <end position="582"/>
    </location>
</feature>
<dbReference type="AlphaFoldDB" id="A0AAV6XS99"/>
<evidence type="ECO:0008006" key="6">
    <source>
        <dbReference type="Google" id="ProtNLM"/>
    </source>
</evidence>
<dbReference type="EMBL" id="WHWC01000004">
    <property type="protein sequence ID" value="KAG8383446.1"/>
    <property type="molecule type" value="Genomic_DNA"/>
</dbReference>
<dbReference type="InterPro" id="IPR025312">
    <property type="entry name" value="DUF4216"/>
</dbReference>
<evidence type="ECO:0000313" key="4">
    <source>
        <dbReference type="EMBL" id="KAG8383446.1"/>
    </source>
</evidence>
<feature type="domain" description="DUF4218" evidence="3">
    <location>
        <begin position="181"/>
        <end position="230"/>
    </location>
</feature>
<accession>A0AAV6XS99</accession>
<evidence type="ECO:0000259" key="2">
    <source>
        <dbReference type="Pfam" id="PF13952"/>
    </source>
</evidence>
<name>A0AAV6XS99_9LAMI</name>
<organism evidence="4 5">
    <name type="scientific">Buddleja alternifolia</name>
    <dbReference type="NCBI Taxonomy" id="168488"/>
    <lineage>
        <taxon>Eukaryota</taxon>
        <taxon>Viridiplantae</taxon>
        <taxon>Streptophyta</taxon>
        <taxon>Embryophyta</taxon>
        <taxon>Tracheophyta</taxon>
        <taxon>Spermatophyta</taxon>
        <taxon>Magnoliopsida</taxon>
        <taxon>eudicotyledons</taxon>
        <taxon>Gunneridae</taxon>
        <taxon>Pentapetalae</taxon>
        <taxon>asterids</taxon>
        <taxon>lamiids</taxon>
        <taxon>Lamiales</taxon>
        <taxon>Scrophulariaceae</taxon>
        <taxon>Buddlejeae</taxon>
        <taxon>Buddleja</taxon>
    </lineage>
</organism>
<dbReference type="Pfam" id="PF13952">
    <property type="entry name" value="DUF4216"/>
    <property type="match status" value="1"/>
</dbReference>
<proteinExistence type="predicted"/>
<keyword evidence="5" id="KW-1185">Reference proteome</keyword>
<dbReference type="Pfam" id="PF13960">
    <property type="entry name" value="DUF4218"/>
    <property type="match status" value="1"/>
</dbReference>
<dbReference type="PANTHER" id="PTHR48258:SF3">
    <property type="entry name" value="FK506-BINDING PROTEIN 4-LIKE ISOFORM X1"/>
    <property type="match status" value="1"/>
</dbReference>
<evidence type="ECO:0000259" key="3">
    <source>
        <dbReference type="Pfam" id="PF13960"/>
    </source>
</evidence>
<dbReference type="Proteomes" id="UP000826271">
    <property type="component" value="Unassembled WGS sequence"/>
</dbReference>
<comment type="caution">
    <text evidence="4">The sequence shown here is derived from an EMBL/GenBank/DDBJ whole genome shotgun (WGS) entry which is preliminary data.</text>
</comment>
<sequence length="582" mass="67867">MRWHKESLGEEGKLLHPRDGEAWKHFDRTHPTFAAETRNFLPLDHPYRYQKDNFTKGRIETDSSIIHLTGEELEVTVASLPNIDFGRTKEKERIEGFGETHNWLKRSIFWDLPYWRANLIRHNLDVMHIEKNMFDNVFNTVMDVKEVNGKYIKPKASYTLTKEERLMVLKWIKNLRLPDGFLNTLKRKVKNKARVEGSIVEAYLIEETSTFCSHFFAPEVETRSRTVGRNDNVNQAESSSRLSVFKSIGRPFSPKNPTRTLSPPKKATSTIYILLNCPEISEYVELYDAEKQAQIPNLTYKALGVMHNKEFATWFCNYVQNPSNQITNKDIKQFSRGFSSIVKRWNGYFMNGYRFHTLEYGETRSTMNSGVCINGSYYDDSSIDYYGELLEILELSFFGFGNTVILFKCKWFDTGKHGTKVHSRYKHVDVNYNRTMAEDNPFLLASQCHQVYFAPYSWRKKATDRNWHVVFKVKARSTYEIGQTAVHNQQTPLEDFFQETNSDPARIILDNELDDVAILTNVNRQEEEVNPVELQPSRREFEEEFESDELEVGSIDFSEEELEDEESENENNLTSDDSPSGD</sequence>
<evidence type="ECO:0000313" key="5">
    <source>
        <dbReference type="Proteomes" id="UP000826271"/>
    </source>
</evidence>
<feature type="domain" description="DUF4216" evidence="2">
    <location>
        <begin position="394"/>
        <end position="470"/>
    </location>
</feature>
<feature type="compositionally biased region" description="Acidic residues" evidence="1">
    <location>
        <begin position="542"/>
        <end position="569"/>
    </location>
</feature>
<feature type="region of interest" description="Disordered" evidence="1">
    <location>
        <begin position="528"/>
        <end position="582"/>
    </location>
</feature>
<evidence type="ECO:0000256" key="1">
    <source>
        <dbReference type="SAM" id="MobiDB-lite"/>
    </source>
</evidence>
<gene>
    <name evidence="4" type="ORF">BUALT_Bualt04G0014100</name>
</gene>
<reference evidence="4" key="1">
    <citation type="submission" date="2019-10" db="EMBL/GenBank/DDBJ databases">
        <authorList>
            <person name="Zhang R."/>
            <person name="Pan Y."/>
            <person name="Wang J."/>
            <person name="Ma R."/>
            <person name="Yu S."/>
        </authorList>
    </citation>
    <scope>NUCLEOTIDE SEQUENCE</scope>
    <source>
        <strain evidence="4">LA-IB0</strain>
        <tissue evidence="4">Leaf</tissue>
    </source>
</reference>
<protein>
    <recommendedName>
        <fullName evidence="6">DUF4216 domain-containing protein</fullName>
    </recommendedName>
</protein>
<dbReference type="PANTHER" id="PTHR48258">
    <property type="entry name" value="DUF4218 DOMAIN-CONTAINING PROTEIN-RELATED"/>
    <property type="match status" value="1"/>
</dbReference>